<dbReference type="EMBL" id="FLUM01000003">
    <property type="protein sequence ID" value="SBW03451.1"/>
    <property type="molecule type" value="Genomic_DNA"/>
</dbReference>
<evidence type="ECO:0000313" key="1">
    <source>
        <dbReference type="EMBL" id="SBW03451.1"/>
    </source>
</evidence>
<proteinExistence type="predicted"/>
<accession>A0A212JVH6</accession>
<gene>
    <name evidence="1" type="ORF">KL86DYS1_30579</name>
</gene>
<protein>
    <submittedName>
        <fullName evidence="1">Uncharacterized protein</fullName>
    </submittedName>
</protein>
<organism evidence="1">
    <name type="scientific">uncultured Dysgonomonas sp</name>
    <dbReference type="NCBI Taxonomy" id="206096"/>
    <lineage>
        <taxon>Bacteria</taxon>
        <taxon>Pseudomonadati</taxon>
        <taxon>Bacteroidota</taxon>
        <taxon>Bacteroidia</taxon>
        <taxon>Bacteroidales</taxon>
        <taxon>Dysgonomonadaceae</taxon>
        <taxon>Dysgonomonas</taxon>
        <taxon>environmental samples</taxon>
    </lineage>
</organism>
<dbReference type="AlphaFoldDB" id="A0A212JVH6"/>
<name>A0A212JVH6_9BACT</name>
<reference evidence="1" key="1">
    <citation type="submission" date="2016-04" db="EMBL/GenBank/DDBJ databases">
        <authorList>
            <person name="Evans L.H."/>
            <person name="Alamgir A."/>
            <person name="Owens N."/>
            <person name="Weber N.D."/>
            <person name="Virtaneva K."/>
            <person name="Barbian K."/>
            <person name="Babar A."/>
            <person name="Rosenke K."/>
        </authorList>
    </citation>
    <scope>NUCLEOTIDE SEQUENCE</scope>
    <source>
        <strain evidence="1">86-1</strain>
    </source>
</reference>
<sequence length="45" mass="5322">MHSYNQIRNIFSGLIKPFKKDKIKFTLSIFVSLTNTQNRINHKLS</sequence>